<keyword evidence="8 13" id="KW-0457">Lysine biosynthesis</keyword>
<dbReference type="InterPro" id="IPR000846">
    <property type="entry name" value="DapB_N"/>
</dbReference>
<evidence type="ECO:0000313" key="18">
    <source>
        <dbReference type="Proteomes" id="UP001139410"/>
    </source>
</evidence>
<dbReference type="InterPro" id="IPR023940">
    <property type="entry name" value="DHDPR_bac"/>
</dbReference>
<feature type="active site" description="Proton donor/acceptor" evidence="13">
    <location>
        <position position="154"/>
    </location>
</feature>
<dbReference type="InterPro" id="IPR036291">
    <property type="entry name" value="NAD(P)-bd_dom_sf"/>
</dbReference>
<evidence type="ECO:0000256" key="14">
    <source>
        <dbReference type="SAM" id="MobiDB-lite"/>
    </source>
</evidence>
<feature type="binding site" evidence="13">
    <location>
        <begin position="164"/>
        <end position="165"/>
    </location>
    <ligand>
        <name>(S)-2,3,4,5-tetrahydrodipicolinate</name>
        <dbReference type="ChEBI" id="CHEBI:16845"/>
    </ligand>
</feature>
<evidence type="ECO:0000313" key="17">
    <source>
        <dbReference type="EMBL" id="MCF2513754.1"/>
    </source>
</evidence>
<dbReference type="PANTHER" id="PTHR20836">
    <property type="entry name" value="DIHYDRODIPICOLINATE REDUCTASE"/>
    <property type="match status" value="1"/>
</dbReference>
<keyword evidence="5 13" id="KW-0220">Diaminopimelate biosynthesis</keyword>
<evidence type="ECO:0000256" key="8">
    <source>
        <dbReference type="ARBA" id="ARBA00023154"/>
    </source>
</evidence>
<dbReference type="SUPFAM" id="SSF55347">
    <property type="entry name" value="Glyceraldehyde-3-phosphate dehydrogenase-like, C-terminal domain"/>
    <property type="match status" value="1"/>
</dbReference>
<evidence type="ECO:0000256" key="7">
    <source>
        <dbReference type="ARBA" id="ARBA00023027"/>
    </source>
</evidence>
<dbReference type="InterPro" id="IPR022663">
    <property type="entry name" value="DapB_C"/>
</dbReference>
<dbReference type="CDD" id="cd02274">
    <property type="entry name" value="DHDPR_N"/>
    <property type="match status" value="1"/>
</dbReference>
<dbReference type="GO" id="GO:0005829">
    <property type="term" value="C:cytosol"/>
    <property type="evidence" value="ECO:0007669"/>
    <property type="project" value="TreeGrafter"/>
</dbReference>
<proteinExistence type="inferred from homology"/>
<feature type="binding site" evidence="13">
    <location>
        <begin position="120"/>
        <end position="123"/>
    </location>
    <ligand>
        <name>NAD(+)</name>
        <dbReference type="ChEBI" id="CHEBI:57540"/>
    </ligand>
</feature>
<dbReference type="Gene3D" id="3.40.50.720">
    <property type="entry name" value="NAD(P)-binding Rossmann-like Domain"/>
    <property type="match status" value="1"/>
</dbReference>
<evidence type="ECO:0000259" key="15">
    <source>
        <dbReference type="Pfam" id="PF01113"/>
    </source>
</evidence>
<dbReference type="SUPFAM" id="SSF51735">
    <property type="entry name" value="NAD(P)-binding Rossmann-fold domains"/>
    <property type="match status" value="1"/>
</dbReference>
<comment type="similarity">
    <text evidence="1 13">Belongs to the DapB family.</text>
</comment>
<comment type="caution">
    <text evidence="13">Was originally thought to be a dihydrodipicolinate reductase (DHDPR), catalyzing the conversion of dihydrodipicolinate to tetrahydrodipicolinate. However, it was shown in E.coli that the substrate of the enzymatic reaction is not dihydrodipicolinate (DHDP) but in fact (2S,4S)-4-hydroxy-2,3,4,5-tetrahydrodipicolinic acid (HTPA), the product released by the DapA-catalyzed reaction.</text>
</comment>
<comment type="caution">
    <text evidence="13">Lacks conserved residue(s) required for the propagation of feature annotation.</text>
</comment>
<dbReference type="InterPro" id="IPR022664">
    <property type="entry name" value="DapB_N_CS"/>
</dbReference>
<dbReference type="Pfam" id="PF01113">
    <property type="entry name" value="DapB_N"/>
    <property type="match status" value="1"/>
</dbReference>
<evidence type="ECO:0000256" key="12">
    <source>
        <dbReference type="ARBA" id="ARBA00049396"/>
    </source>
</evidence>
<evidence type="ECO:0000256" key="9">
    <source>
        <dbReference type="ARBA" id="ARBA00037922"/>
    </source>
</evidence>
<evidence type="ECO:0000256" key="1">
    <source>
        <dbReference type="ARBA" id="ARBA00006642"/>
    </source>
</evidence>
<feature type="active site" description="Proton donor" evidence="13">
    <location>
        <position position="158"/>
    </location>
</feature>
<evidence type="ECO:0000256" key="2">
    <source>
        <dbReference type="ARBA" id="ARBA00022490"/>
    </source>
</evidence>
<protein>
    <recommendedName>
        <fullName evidence="10 13">4-hydroxy-tetrahydrodipicolinate reductase</fullName>
        <shortName evidence="13">HTPA reductase</shortName>
        <ecNumber evidence="10 13">1.17.1.8</ecNumber>
    </recommendedName>
</protein>
<comment type="subcellular location">
    <subcellularLocation>
        <location evidence="13">Cytoplasm</location>
    </subcellularLocation>
</comment>
<dbReference type="Proteomes" id="UP001139410">
    <property type="component" value="Unassembled WGS sequence"/>
</dbReference>
<keyword evidence="18" id="KW-1185">Reference proteome</keyword>
<feature type="compositionally biased region" description="Basic and acidic residues" evidence="14">
    <location>
        <begin position="174"/>
        <end position="191"/>
    </location>
</feature>
<dbReference type="PIRSF" id="PIRSF000161">
    <property type="entry name" value="DHPR"/>
    <property type="match status" value="1"/>
</dbReference>
<dbReference type="NCBIfam" id="TIGR00036">
    <property type="entry name" value="dapB"/>
    <property type="match status" value="1"/>
</dbReference>
<feature type="binding site" evidence="13">
    <location>
        <begin position="96"/>
        <end position="98"/>
    </location>
    <ligand>
        <name>NAD(+)</name>
        <dbReference type="ChEBI" id="CHEBI:57540"/>
    </ligand>
</feature>
<feature type="domain" description="Dihydrodipicolinate reductase N-terminal" evidence="15">
    <location>
        <begin position="66"/>
        <end position="122"/>
    </location>
</feature>
<evidence type="ECO:0000256" key="6">
    <source>
        <dbReference type="ARBA" id="ARBA00023002"/>
    </source>
</evidence>
<sequence>MIRGAAALALQERLGIAPALAFRHHPAMRTDQQPVRIALFAPEGRMGRAIQAAIAEDADFELANDNGEVLVDFSAPDALRASLDRAVSAGVPLLVGTTGLIDEHEQLIADAARTIPILRAPNTSLGVALLADLTERAARVLGPDKWDIEIVEAHHNRKADAPSGTALYLGSAADRGRGGNSTEERGRDGTGLKRHQGAIGYAAIRGGTVAGDHDVMFLGPDERLILSHRAESRAIFARGALAAARFLRGKPAGLYSMRDVIDAA</sequence>
<dbReference type="GO" id="GO:0009089">
    <property type="term" value="P:lysine biosynthetic process via diaminopimelate"/>
    <property type="evidence" value="ECO:0007669"/>
    <property type="project" value="UniProtKB-UniRule"/>
</dbReference>
<dbReference type="EC" id="1.17.1.8" evidence="10 13"/>
<reference evidence="17" key="1">
    <citation type="submission" date="2022-01" db="EMBL/GenBank/DDBJ databases">
        <authorList>
            <person name="Jo J.-H."/>
            <person name="Im W.-T."/>
        </authorList>
    </citation>
    <scope>NUCLEOTIDE SEQUENCE</scope>
    <source>
        <strain evidence="17">G124</strain>
    </source>
</reference>
<keyword evidence="7 13" id="KW-0520">NAD</keyword>
<feature type="binding site" evidence="13">
    <location>
        <position position="155"/>
    </location>
    <ligand>
        <name>(S)-2,3,4,5-tetrahydrodipicolinate</name>
        <dbReference type="ChEBI" id="CHEBI:16845"/>
    </ligand>
</feature>
<feature type="domain" description="Dihydrodipicolinate reductase C-terminal" evidence="16">
    <location>
        <begin position="126"/>
        <end position="261"/>
    </location>
</feature>
<dbReference type="GO" id="GO:0050661">
    <property type="term" value="F:NADP binding"/>
    <property type="evidence" value="ECO:0007669"/>
    <property type="project" value="UniProtKB-UniRule"/>
</dbReference>
<dbReference type="PROSITE" id="PS01298">
    <property type="entry name" value="DAPB"/>
    <property type="match status" value="1"/>
</dbReference>
<name>A0A9X1QLU6_9SPHN</name>
<keyword evidence="4 13" id="KW-0521">NADP</keyword>
<organism evidence="17 18">
    <name type="scientific">Sphingomonas cremea</name>
    <dbReference type="NCBI Taxonomy" id="2904799"/>
    <lineage>
        <taxon>Bacteria</taxon>
        <taxon>Pseudomonadati</taxon>
        <taxon>Pseudomonadota</taxon>
        <taxon>Alphaproteobacteria</taxon>
        <taxon>Sphingomonadales</taxon>
        <taxon>Sphingomonadaceae</taxon>
        <taxon>Sphingomonas</taxon>
    </lineage>
</organism>
<keyword evidence="3 13" id="KW-0028">Amino-acid biosynthesis</keyword>
<evidence type="ECO:0000256" key="10">
    <source>
        <dbReference type="ARBA" id="ARBA00038983"/>
    </source>
</evidence>
<dbReference type="Pfam" id="PF05173">
    <property type="entry name" value="DapB_C"/>
    <property type="match status" value="1"/>
</dbReference>
<evidence type="ECO:0000256" key="5">
    <source>
        <dbReference type="ARBA" id="ARBA00022915"/>
    </source>
</evidence>
<evidence type="ECO:0000259" key="16">
    <source>
        <dbReference type="Pfam" id="PF05173"/>
    </source>
</evidence>
<comment type="pathway">
    <text evidence="9 13">Amino-acid biosynthesis; L-lysine biosynthesis via DAP pathway; (S)-tetrahydrodipicolinate from L-aspartate: step 4/4.</text>
</comment>
<evidence type="ECO:0000256" key="11">
    <source>
        <dbReference type="ARBA" id="ARBA00049080"/>
    </source>
</evidence>
<keyword evidence="6 13" id="KW-0560">Oxidoreductase</keyword>
<gene>
    <name evidence="13 17" type="primary">dapB</name>
    <name evidence="17" type="ORF">LVY65_01555</name>
</gene>
<dbReference type="GO" id="GO:0051287">
    <property type="term" value="F:NAD binding"/>
    <property type="evidence" value="ECO:0007669"/>
    <property type="project" value="UniProtKB-UniRule"/>
</dbReference>
<dbReference type="EMBL" id="JAKFGM010000001">
    <property type="protein sequence ID" value="MCF2513754.1"/>
    <property type="molecule type" value="Genomic_DNA"/>
</dbReference>
<evidence type="ECO:0000256" key="4">
    <source>
        <dbReference type="ARBA" id="ARBA00022857"/>
    </source>
</evidence>
<dbReference type="GO" id="GO:0019877">
    <property type="term" value="P:diaminopimelate biosynthetic process"/>
    <property type="evidence" value="ECO:0007669"/>
    <property type="project" value="UniProtKB-UniRule"/>
</dbReference>
<comment type="catalytic activity">
    <reaction evidence="12 13">
        <text>(S)-2,3,4,5-tetrahydrodipicolinate + NAD(+) + H2O = (2S,4S)-4-hydroxy-2,3,4,5-tetrahydrodipicolinate + NADH + H(+)</text>
        <dbReference type="Rhea" id="RHEA:35323"/>
        <dbReference type="ChEBI" id="CHEBI:15377"/>
        <dbReference type="ChEBI" id="CHEBI:15378"/>
        <dbReference type="ChEBI" id="CHEBI:16845"/>
        <dbReference type="ChEBI" id="CHEBI:57540"/>
        <dbReference type="ChEBI" id="CHEBI:57945"/>
        <dbReference type="ChEBI" id="CHEBI:67139"/>
        <dbReference type="EC" id="1.17.1.8"/>
    </reaction>
</comment>
<dbReference type="HAMAP" id="MF_00102">
    <property type="entry name" value="DapB"/>
    <property type="match status" value="1"/>
</dbReference>
<dbReference type="GO" id="GO:0008839">
    <property type="term" value="F:4-hydroxy-tetrahydrodipicolinate reductase"/>
    <property type="evidence" value="ECO:0007669"/>
    <property type="project" value="UniProtKB-UniRule"/>
</dbReference>
<evidence type="ECO:0000256" key="3">
    <source>
        <dbReference type="ARBA" id="ARBA00022605"/>
    </source>
</evidence>
<comment type="catalytic activity">
    <reaction evidence="11 13">
        <text>(S)-2,3,4,5-tetrahydrodipicolinate + NADP(+) + H2O = (2S,4S)-4-hydroxy-2,3,4,5-tetrahydrodipicolinate + NADPH + H(+)</text>
        <dbReference type="Rhea" id="RHEA:35331"/>
        <dbReference type="ChEBI" id="CHEBI:15377"/>
        <dbReference type="ChEBI" id="CHEBI:15378"/>
        <dbReference type="ChEBI" id="CHEBI:16845"/>
        <dbReference type="ChEBI" id="CHEBI:57783"/>
        <dbReference type="ChEBI" id="CHEBI:58349"/>
        <dbReference type="ChEBI" id="CHEBI:67139"/>
        <dbReference type="EC" id="1.17.1.8"/>
    </reaction>
</comment>
<dbReference type="PANTHER" id="PTHR20836:SF0">
    <property type="entry name" value="4-HYDROXY-TETRAHYDRODIPICOLINATE REDUCTASE 1, CHLOROPLASTIC-RELATED"/>
    <property type="match status" value="1"/>
</dbReference>
<feature type="region of interest" description="Disordered" evidence="14">
    <location>
        <begin position="170"/>
        <end position="193"/>
    </location>
</feature>
<accession>A0A9X1QLU6</accession>
<comment type="caution">
    <text evidence="17">The sequence shown here is derived from an EMBL/GenBank/DDBJ whole genome shotgun (WGS) entry which is preliminary data.</text>
</comment>
<evidence type="ECO:0000256" key="13">
    <source>
        <dbReference type="HAMAP-Rule" id="MF_00102"/>
    </source>
</evidence>
<dbReference type="AlphaFoldDB" id="A0A9X1QLU6"/>
<dbReference type="GO" id="GO:0016726">
    <property type="term" value="F:oxidoreductase activity, acting on CH or CH2 groups, NAD or NADP as acceptor"/>
    <property type="evidence" value="ECO:0007669"/>
    <property type="project" value="UniProtKB-UniRule"/>
</dbReference>
<dbReference type="Gene3D" id="3.30.360.10">
    <property type="entry name" value="Dihydrodipicolinate Reductase, domain 2"/>
    <property type="match status" value="1"/>
</dbReference>
<comment type="subunit">
    <text evidence="13">Homotetramer.</text>
</comment>
<comment type="function">
    <text evidence="13">Catalyzes the conversion of 4-hydroxy-tetrahydrodipicolinate (HTPA) to tetrahydrodipicolinate.</text>
</comment>
<keyword evidence="2 13" id="KW-0963">Cytoplasm</keyword>